<keyword evidence="3" id="KW-1003">Cell membrane</keyword>
<evidence type="ECO:0000256" key="6">
    <source>
        <dbReference type="ARBA" id="ARBA00022989"/>
    </source>
</evidence>
<evidence type="ECO:0000256" key="1">
    <source>
        <dbReference type="ARBA" id="ARBA00004429"/>
    </source>
</evidence>
<feature type="transmembrane region" description="Helical" evidence="8">
    <location>
        <begin position="112"/>
        <end position="129"/>
    </location>
</feature>
<dbReference type="Proteomes" id="UP001235966">
    <property type="component" value="Unassembled WGS sequence"/>
</dbReference>
<sequence length="568" mass="60230">MDMIDSRSRIRQEGPHAVWALLAIIPAAFLVLFFVIPVWDLSVLGFEQIAGAWGAGGIGALADLLVMANAGQALVTTLGLAFAGTVLSAIVGVPAAYILYCTAFPGRGLLRFLIVFPFVLPTIAVSMAFRSLYDAGGTFGSLGWEGSPVVIVLAMMFFNISVFVRTVGAAWGALNPNYEAAARTLGASPLRAFATVTWPRLRPALASASTLVFLYCATSYSLVMVLGTARTRTIETEIYRQTSEFLNLGAAAMLSILQVIVVIMALWVSRRAQRGQKAEAASRYVRAPRRLTRSQLPLLGVVVAVVALLIVAPLVQVLVRSLRRNGQWTLANFTDLTVPGAAKGIDAPVLASILESLQSAVLATVIAVALGLAVSLLVTRKFRRHAAAFEKVTAFYDALFVAPLGISSVTLGFGMLVALGGALRFLADSAFLVPLAQALVSIPIIVRTCVPMIGGVNRRLYDAAATLGANRFRAFWVVEGPVVTRALGVAGGFAFAISIGEFSATSFLVLQRDPTLPVMIYRLVSRAGAADQGMAYAGTVLLCVVTGLVMLGVERASAPARNQRKERA</sequence>
<evidence type="ECO:0000259" key="9">
    <source>
        <dbReference type="PROSITE" id="PS50928"/>
    </source>
</evidence>
<feature type="transmembrane region" description="Helical" evidence="8">
    <location>
        <begin position="399"/>
        <end position="423"/>
    </location>
</feature>
<name>A0ABT9N8W5_9ACTO</name>
<evidence type="ECO:0000256" key="3">
    <source>
        <dbReference type="ARBA" id="ARBA00022475"/>
    </source>
</evidence>
<feature type="transmembrane region" description="Helical" evidence="8">
    <location>
        <begin position="533"/>
        <end position="553"/>
    </location>
</feature>
<reference evidence="10 11" key="1">
    <citation type="submission" date="2023-07" db="EMBL/GenBank/DDBJ databases">
        <title>Sequencing the genomes of 1000 actinobacteria strains.</title>
        <authorList>
            <person name="Klenk H.-P."/>
        </authorList>
    </citation>
    <scope>NUCLEOTIDE SEQUENCE [LARGE SCALE GENOMIC DNA]</scope>
    <source>
        <strain evidence="10 11">DSM 102162</strain>
    </source>
</reference>
<proteinExistence type="inferred from homology"/>
<feature type="transmembrane region" description="Helical" evidence="8">
    <location>
        <begin position="149"/>
        <end position="174"/>
    </location>
</feature>
<dbReference type="Gene3D" id="1.10.3720.10">
    <property type="entry name" value="MetI-like"/>
    <property type="match status" value="2"/>
</dbReference>
<dbReference type="PROSITE" id="PS50928">
    <property type="entry name" value="ABC_TM1"/>
    <property type="match status" value="2"/>
</dbReference>
<feature type="domain" description="ABC transmembrane type-1" evidence="9">
    <location>
        <begin position="74"/>
        <end position="269"/>
    </location>
</feature>
<protein>
    <submittedName>
        <fullName evidence="10">Thiamine transport system permease protein</fullName>
    </submittedName>
</protein>
<comment type="subcellular location">
    <subcellularLocation>
        <location evidence="1">Cell inner membrane</location>
        <topology evidence="1">Multi-pass membrane protein</topology>
    </subcellularLocation>
    <subcellularLocation>
        <location evidence="8">Cell membrane</location>
        <topology evidence="8">Multi-pass membrane protein</topology>
    </subcellularLocation>
</comment>
<dbReference type="Pfam" id="PF00528">
    <property type="entry name" value="BPD_transp_1"/>
    <property type="match status" value="1"/>
</dbReference>
<evidence type="ECO:0000256" key="7">
    <source>
        <dbReference type="ARBA" id="ARBA00023136"/>
    </source>
</evidence>
<dbReference type="InterPro" id="IPR035906">
    <property type="entry name" value="MetI-like_sf"/>
</dbReference>
<evidence type="ECO:0000256" key="4">
    <source>
        <dbReference type="ARBA" id="ARBA00022519"/>
    </source>
</evidence>
<feature type="transmembrane region" description="Helical" evidence="8">
    <location>
        <begin position="73"/>
        <end position="100"/>
    </location>
</feature>
<feature type="transmembrane region" description="Helical" evidence="8">
    <location>
        <begin position="429"/>
        <end position="450"/>
    </location>
</feature>
<keyword evidence="6 8" id="KW-1133">Transmembrane helix</keyword>
<feature type="transmembrane region" description="Helical" evidence="8">
    <location>
        <begin position="357"/>
        <end position="378"/>
    </location>
</feature>
<feature type="transmembrane region" description="Helical" evidence="8">
    <location>
        <begin position="204"/>
        <end position="225"/>
    </location>
</feature>
<feature type="transmembrane region" description="Helical" evidence="8">
    <location>
        <begin position="296"/>
        <end position="319"/>
    </location>
</feature>
<evidence type="ECO:0000256" key="2">
    <source>
        <dbReference type="ARBA" id="ARBA00022448"/>
    </source>
</evidence>
<evidence type="ECO:0000256" key="8">
    <source>
        <dbReference type="RuleBase" id="RU363032"/>
    </source>
</evidence>
<feature type="transmembrane region" description="Helical" evidence="8">
    <location>
        <begin position="486"/>
        <end position="510"/>
    </location>
</feature>
<keyword evidence="2 8" id="KW-0813">Transport</keyword>
<dbReference type="EMBL" id="JAUSQW010000001">
    <property type="protein sequence ID" value="MDP9800140.1"/>
    <property type="molecule type" value="Genomic_DNA"/>
</dbReference>
<accession>A0ABT9N8W5</accession>
<organism evidence="10 11">
    <name type="scientific">Arcanobacterium wilhelmae</name>
    <dbReference type="NCBI Taxonomy" id="1803177"/>
    <lineage>
        <taxon>Bacteria</taxon>
        <taxon>Bacillati</taxon>
        <taxon>Actinomycetota</taxon>
        <taxon>Actinomycetes</taxon>
        <taxon>Actinomycetales</taxon>
        <taxon>Actinomycetaceae</taxon>
        <taxon>Arcanobacterium</taxon>
    </lineage>
</organism>
<gene>
    <name evidence="10" type="ORF">J2S49_000216</name>
</gene>
<dbReference type="SUPFAM" id="SSF161098">
    <property type="entry name" value="MetI-like"/>
    <property type="match status" value="2"/>
</dbReference>
<dbReference type="CDD" id="cd06261">
    <property type="entry name" value="TM_PBP2"/>
    <property type="match status" value="2"/>
</dbReference>
<keyword evidence="4" id="KW-0997">Cell inner membrane</keyword>
<feature type="transmembrane region" description="Helical" evidence="8">
    <location>
        <begin position="17"/>
        <end position="39"/>
    </location>
</feature>
<keyword evidence="5 8" id="KW-0812">Transmembrane</keyword>
<dbReference type="PANTHER" id="PTHR43357">
    <property type="entry name" value="INNER MEMBRANE ABC TRANSPORTER PERMEASE PROTEIN YDCV"/>
    <property type="match status" value="1"/>
</dbReference>
<keyword evidence="11" id="KW-1185">Reference proteome</keyword>
<evidence type="ECO:0000256" key="5">
    <source>
        <dbReference type="ARBA" id="ARBA00022692"/>
    </source>
</evidence>
<comment type="caution">
    <text evidence="10">The sequence shown here is derived from an EMBL/GenBank/DDBJ whole genome shotgun (WGS) entry which is preliminary data.</text>
</comment>
<feature type="transmembrane region" description="Helical" evidence="8">
    <location>
        <begin position="245"/>
        <end position="268"/>
    </location>
</feature>
<comment type="similarity">
    <text evidence="8">Belongs to the binding-protein-dependent transport system permease family.</text>
</comment>
<dbReference type="PANTHER" id="PTHR43357:SF4">
    <property type="entry name" value="INNER MEMBRANE ABC TRANSPORTER PERMEASE PROTEIN YDCV"/>
    <property type="match status" value="1"/>
</dbReference>
<evidence type="ECO:0000313" key="11">
    <source>
        <dbReference type="Proteomes" id="UP001235966"/>
    </source>
</evidence>
<evidence type="ECO:0000313" key="10">
    <source>
        <dbReference type="EMBL" id="MDP9800140.1"/>
    </source>
</evidence>
<feature type="domain" description="ABC transmembrane type-1" evidence="9">
    <location>
        <begin position="353"/>
        <end position="553"/>
    </location>
</feature>
<dbReference type="InterPro" id="IPR000515">
    <property type="entry name" value="MetI-like"/>
</dbReference>
<keyword evidence="7 8" id="KW-0472">Membrane</keyword>